<dbReference type="EMBL" id="PGGN01000003">
    <property type="protein sequence ID" value="PSH56731.1"/>
    <property type="molecule type" value="Genomic_DNA"/>
</dbReference>
<reference evidence="2" key="1">
    <citation type="submission" date="2017-11" db="EMBL/GenBank/DDBJ databases">
        <authorList>
            <person name="Kuznetsova I."/>
            <person name="Sazanova A."/>
            <person name="Chirak E."/>
            <person name="Safronova V."/>
            <person name="Willems A."/>
        </authorList>
    </citation>
    <scope>NUCLEOTIDE SEQUENCE [LARGE SCALE GENOMIC DNA]</scope>
    <source>
        <strain evidence="2">PEPV15</strain>
    </source>
</reference>
<organism evidence="1 2">
    <name type="scientific">Phyllobacterium endophyticum</name>
    <dbReference type="NCBI Taxonomy" id="1149773"/>
    <lineage>
        <taxon>Bacteria</taxon>
        <taxon>Pseudomonadati</taxon>
        <taxon>Pseudomonadota</taxon>
        <taxon>Alphaproteobacteria</taxon>
        <taxon>Hyphomicrobiales</taxon>
        <taxon>Phyllobacteriaceae</taxon>
        <taxon>Phyllobacterium</taxon>
    </lineage>
</organism>
<evidence type="ECO:0000313" key="2">
    <source>
        <dbReference type="Proteomes" id="UP000241158"/>
    </source>
</evidence>
<keyword evidence="2" id="KW-1185">Reference proteome</keyword>
<name>A0A2P7AR74_9HYPH</name>
<dbReference type="Proteomes" id="UP000241158">
    <property type="component" value="Unassembled WGS sequence"/>
</dbReference>
<evidence type="ECO:0000313" key="1">
    <source>
        <dbReference type="EMBL" id="PSH56731.1"/>
    </source>
</evidence>
<accession>A0A2P7AR74</accession>
<comment type="caution">
    <text evidence="1">The sequence shown here is derived from an EMBL/GenBank/DDBJ whole genome shotgun (WGS) entry which is preliminary data.</text>
</comment>
<dbReference type="AlphaFoldDB" id="A0A2P7AR74"/>
<gene>
    <name evidence="1" type="ORF">CU100_15395</name>
</gene>
<proteinExistence type="predicted"/>
<sequence length="90" mass="10075">MTAKQQLVVLVGVWSQEETAMQHPDTGDKISSKRRGDPIKVLRRGLAGEDDEEWVYAVVVSNFEAAMTVQYSDGVQEVIPWVSGRICERP</sequence>
<protein>
    <submittedName>
        <fullName evidence="1">Uncharacterized protein</fullName>
    </submittedName>
</protein>